<proteinExistence type="predicted"/>
<keyword evidence="2" id="KW-1185">Reference proteome</keyword>
<dbReference type="AlphaFoldDB" id="A0A810N013"/>
<organism evidence="1 2">
    <name type="scientific">Polymorphospora rubra</name>
    <dbReference type="NCBI Taxonomy" id="338584"/>
    <lineage>
        <taxon>Bacteria</taxon>
        <taxon>Bacillati</taxon>
        <taxon>Actinomycetota</taxon>
        <taxon>Actinomycetes</taxon>
        <taxon>Micromonosporales</taxon>
        <taxon>Micromonosporaceae</taxon>
        <taxon>Polymorphospora</taxon>
    </lineage>
</organism>
<dbReference type="Proteomes" id="UP000680866">
    <property type="component" value="Chromosome"/>
</dbReference>
<evidence type="ECO:0000313" key="2">
    <source>
        <dbReference type="Proteomes" id="UP000680866"/>
    </source>
</evidence>
<evidence type="ECO:0000313" key="1">
    <source>
        <dbReference type="EMBL" id="BCJ65133.1"/>
    </source>
</evidence>
<gene>
    <name evidence="1" type="ORF">Prubr_21540</name>
</gene>
<accession>A0A810N013</accession>
<dbReference type="EMBL" id="AP023359">
    <property type="protein sequence ID" value="BCJ65133.1"/>
    <property type="molecule type" value="Genomic_DNA"/>
</dbReference>
<dbReference type="KEGG" id="pry:Prubr_21540"/>
<name>A0A810N013_9ACTN</name>
<dbReference type="Pfam" id="PF19474">
    <property type="entry name" value="DUF6011"/>
    <property type="match status" value="1"/>
</dbReference>
<reference evidence="1" key="1">
    <citation type="submission" date="2020-08" db="EMBL/GenBank/DDBJ databases">
        <title>Whole genome shotgun sequence of Polymorphospora rubra NBRC 101157.</title>
        <authorList>
            <person name="Komaki H."/>
            <person name="Tamura T."/>
        </authorList>
    </citation>
    <scope>NUCLEOTIDE SEQUENCE</scope>
    <source>
        <strain evidence="1">NBRC 101157</strain>
    </source>
</reference>
<protein>
    <submittedName>
        <fullName evidence="1">Uncharacterized protein</fullName>
    </submittedName>
</protein>
<dbReference type="RefSeq" id="WP_212824410.1">
    <property type="nucleotide sequence ID" value="NZ_AP023359.1"/>
</dbReference>
<dbReference type="InterPro" id="IPR046053">
    <property type="entry name" value="DUF6011"/>
</dbReference>
<sequence>MTAPSRSYYAVPDPADPTAMTYWRTGRRGLAMWPPKARYGPLLFAADVPPGLKGLDREAFIRNWAATVRTPWQEAVNAAIEIDPDGCAAMFAVFMTRCCYCGRRLTDPESKAYGIGPECRRGVPAPVLAAMANAVGRAHGLHVQTAKNARPEGATP</sequence>